<organism evidence="1">
    <name type="scientific">marine sediment metagenome</name>
    <dbReference type="NCBI Taxonomy" id="412755"/>
    <lineage>
        <taxon>unclassified sequences</taxon>
        <taxon>metagenomes</taxon>
        <taxon>ecological metagenomes</taxon>
    </lineage>
</organism>
<evidence type="ECO:0000313" key="1">
    <source>
        <dbReference type="EMBL" id="KKK57751.1"/>
    </source>
</evidence>
<sequence length="63" mass="7019">EVYRLFPGRETPLEGLTKISSRIPPSDPVFKIIGLDVAREPSYSKMVIVDDPEGENSNISKET</sequence>
<protein>
    <submittedName>
        <fullName evidence="1">Uncharacterized protein</fullName>
    </submittedName>
</protein>
<gene>
    <name evidence="1" type="ORF">LCGC14_3051310</name>
</gene>
<reference evidence="1" key="1">
    <citation type="journal article" date="2015" name="Nature">
        <title>Complex archaea that bridge the gap between prokaryotes and eukaryotes.</title>
        <authorList>
            <person name="Spang A."/>
            <person name="Saw J.H."/>
            <person name="Jorgensen S.L."/>
            <person name="Zaremba-Niedzwiedzka K."/>
            <person name="Martijn J."/>
            <person name="Lind A.E."/>
            <person name="van Eijk R."/>
            <person name="Schleper C."/>
            <person name="Guy L."/>
            <person name="Ettema T.J."/>
        </authorList>
    </citation>
    <scope>NUCLEOTIDE SEQUENCE</scope>
</reference>
<proteinExistence type="predicted"/>
<feature type="non-terminal residue" evidence="1">
    <location>
        <position position="1"/>
    </location>
</feature>
<comment type="caution">
    <text evidence="1">The sequence shown here is derived from an EMBL/GenBank/DDBJ whole genome shotgun (WGS) entry which is preliminary data.</text>
</comment>
<dbReference type="AlphaFoldDB" id="A0A0F8ZCH3"/>
<accession>A0A0F8ZCH3</accession>
<dbReference type="EMBL" id="LAZR01064319">
    <property type="protein sequence ID" value="KKK57751.1"/>
    <property type="molecule type" value="Genomic_DNA"/>
</dbReference>
<name>A0A0F8ZCH3_9ZZZZ</name>